<dbReference type="EMBL" id="MRZV01002785">
    <property type="protein sequence ID" value="PIK33032.1"/>
    <property type="molecule type" value="Genomic_DNA"/>
</dbReference>
<gene>
    <name evidence="1" type="ORF">BSL78_30154</name>
</gene>
<sequence>MGKSRVTPLKTVTIPRLELQAAVVSSKVSSILNRELEYEKITNYFWTDSQVVMGYINNDSRRFHVYVANRVQRIRNSTEPHQWNYISTDANPADHASRGLFVQELASSNWFKGPAFLLKRDLEFASCSTDISSEDPEVKTGHVFAVAAAPVGPILDRVGHFSNWAEAVRGISALRGLIRRKRGLAPKSRIKELKDTEIFILKLLQKYHFQNEIHLLETKKPKVKGQLWKLDPYLDEEGVLRVGGRLRRTTMSHNSKHQILVPKKTHITDLLIKHSMRRWHTREEASLPMPYGQMVLDHWFKFCSVFTYLQVHHLQKT</sequence>
<protein>
    <submittedName>
        <fullName evidence="1">Uncharacterized protein</fullName>
    </submittedName>
</protein>
<dbReference type="AlphaFoldDB" id="A0A2G8JBB8"/>
<evidence type="ECO:0000313" key="2">
    <source>
        <dbReference type="Proteomes" id="UP000230750"/>
    </source>
</evidence>
<dbReference type="OrthoDB" id="10051210at2759"/>
<name>A0A2G8JBB8_STIJA</name>
<dbReference type="Proteomes" id="UP000230750">
    <property type="component" value="Unassembled WGS sequence"/>
</dbReference>
<evidence type="ECO:0000313" key="1">
    <source>
        <dbReference type="EMBL" id="PIK33032.1"/>
    </source>
</evidence>
<dbReference type="PANTHER" id="PTHR47331">
    <property type="entry name" value="PHD-TYPE DOMAIN-CONTAINING PROTEIN"/>
    <property type="match status" value="1"/>
</dbReference>
<keyword evidence="2" id="KW-1185">Reference proteome</keyword>
<reference evidence="1 2" key="1">
    <citation type="journal article" date="2017" name="PLoS Biol.">
        <title>The sea cucumber genome provides insights into morphological evolution and visceral regeneration.</title>
        <authorList>
            <person name="Zhang X."/>
            <person name="Sun L."/>
            <person name="Yuan J."/>
            <person name="Sun Y."/>
            <person name="Gao Y."/>
            <person name="Zhang L."/>
            <person name="Li S."/>
            <person name="Dai H."/>
            <person name="Hamel J.F."/>
            <person name="Liu C."/>
            <person name="Yu Y."/>
            <person name="Liu S."/>
            <person name="Lin W."/>
            <person name="Guo K."/>
            <person name="Jin S."/>
            <person name="Xu P."/>
            <person name="Storey K.B."/>
            <person name="Huan P."/>
            <person name="Zhang T."/>
            <person name="Zhou Y."/>
            <person name="Zhang J."/>
            <person name="Lin C."/>
            <person name="Li X."/>
            <person name="Xing L."/>
            <person name="Huo D."/>
            <person name="Sun M."/>
            <person name="Wang L."/>
            <person name="Mercier A."/>
            <person name="Li F."/>
            <person name="Yang H."/>
            <person name="Xiang J."/>
        </authorList>
    </citation>
    <scope>NUCLEOTIDE SEQUENCE [LARGE SCALE GENOMIC DNA]</scope>
    <source>
        <strain evidence="1">Shaxun</strain>
        <tissue evidence="1">Muscle</tissue>
    </source>
</reference>
<comment type="caution">
    <text evidence="1">The sequence shown here is derived from an EMBL/GenBank/DDBJ whole genome shotgun (WGS) entry which is preliminary data.</text>
</comment>
<dbReference type="Pfam" id="PF05380">
    <property type="entry name" value="Peptidase_A17"/>
    <property type="match status" value="1"/>
</dbReference>
<dbReference type="STRING" id="307972.A0A2G8JBB8"/>
<proteinExistence type="predicted"/>
<dbReference type="InterPro" id="IPR008042">
    <property type="entry name" value="Retrotrans_Pao"/>
</dbReference>
<organism evidence="1 2">
    <name type="scientific">Stichopus japonicus</name>
    <name type="common">Sea cucumber</name>
    <dbReference type="NCBI Taxonomy" id="307972"/>
    <lineage>
        <taxon>Eukaryota</taxon>
        <taxon>Metazoa</taxon>
        <taxon>Echinodermata</taxon>
        <taxon>Eleutherozoa</taxon>
        <taxon>Echinozoa</taxon>
        <taxon>Holothuroidea</taxon>
        <taxon>Aspidochirotacea</taxon>
        <taxon>Aspidochirotida</taxon>
        <taxon>Stichopodidae</taxon>
        <taxon>Apostichopus</taxon>
    </lineage>
</organism>
<dbReference type="PANTHER" id="PTHR47331:SF5">
    <property type="entry name" value="RIBONUCLEASE H"/>
    <property type="match status" value="1"/>
</dbReference>
<accession>A0A2G8JBB8</accession>